<organism evidence="2 3">
    <name type="scientific">Thalassovita litoralis</name>
    <dbReference type="NCBI Taxonomy" id="1010611"/>
    <lineage>
        <taxon>Bacteria</taxon>
        <taxon>Pseudomonadati</taxon>
        <taxon>Pseudomonadota</taxon>
        <taxon>Alphaproteobacteria</taxon>
        <taxon>Rhodobacterales</taxon>
        <taxon>Roseobacteraceae</taxon>
        <taxon>Thalassovita</taxon>
    </lineage>
</organism>
<evidence type="ECO:0000259" key="1">
    <source>
        <dbReference type="Pfam" id="PF06568"/>
    </source>
</evidence>
<dbReference type="Pfam" id="PF06568">
    <property type="entry name" value="YjiS-like"/>
    <property type="match status" value="1"/>
</dbReference>
<accession>A0A521EYJ1</accession>
<dbReference type="AlphaFoldDB" id="A0A521EYJ1"/>
<proteinExistence type="predicted"/>
<name>A0A521EYJ1_9RHOB</name>
<feature type="domain" description="YjiS-like" evidence="1">
    <location>
        <begin position="29"/>
        <end position="63"/>
    </location>
</feature>
<protein>
    <submittedName>
        <fullName evidence="2">Uncharacterized conserved protein YjiS, DUF1127 family</fullName>
    </submittedName>
</protein>
<dbReference type="Proteomes" id="UP000316030">
    <property type="component" value="Unassembled WGS sequence"/>
</dbReference>
<gene>
    <name evidence="2" type="ORF">SAMN06265173_12135</name>
</gene>
<dbReference type="EMBL" id="FXTO01000021">
    <property type="protein sequence ID" value="SMO88896.1"/>
    <property type="molecule type" value="Genomic_DNA"/>
</dbReference>
<dbReference type="RefSeq" id="WP_142494145.1">
    <property type="nucleotide sequence ID" value="NZ_FXTO01000021.1"/>
</dbReference>
<dbReference type="OrthoDB" id="8116725at2"/>
<dbReference type="InterPro" id="IPR009506">
    <property type="entry name" value="YjiS-like"/>
</dbReference>
<evidence type="ECO:0000313" key="3">
    <source>
        <dbReference type="Proteomes" id="UP000316030"/>
    </source>
</evidence>
<reference evidence="2 3" key="1">
    <citation type="submission" date="2017-05" db="EMBL/GenBank/DDBJ databases">
        <authorList>
            <person name="Varghese N."/>
            <person name="Submissions S."/>
        </authorList>
    </citation>
    <scope>NUCLEOTIDE SEQUENCE [LARGE SCALE GENOMIC DNA]</scope>
    <source>
        <strain evidence="2 3">DSM 29506</strain>
    </source>
</reference>
<sequence>MAVFANTRTQYQAGSAASRIATTFALIVNAVVSWNDVRATRAALSRLTDRELDDIGLSRGDIEWIARR</sequence>
<keyword evidence="3" id="KW-1185">Reference proteome</keyword>
<evidence type="ECO:0000313" key="2">
    <source>
        <dbReference type="EMBL" id="SMO88896.1"/>
    </source>
</evidence>